<accession>A0A6L5X511</accession>
<comment type="cofactor">
    <cofactor evidence="1">
        <name>Zn(2+)</name>
        <dbReference type="ChEBI" id="CHEBI:29105"/>
    </cofactor>
</comment>
<dbReference type="PANTHER" id="PTHR30096:SF0">
    <property type="entry name" value="4,5-DOPA DIOXYGENASE EXTRADIOL-LIKE PROTEIN"/>
    <property type="match status" value="1"/>
</dbReference>
<name>A0A6L5X511_9FIRM</name>
<keyword evidence="8" id="KW-1185">Reference proteome</keyword>
<feature type="domain" description="Extradiol ring-cleavage dioxygenase class III enzyme subunit B" evidence="6">
    <location>
        <begin position="9"/>
        <end position="257"/>
    </location>
</feature>
<comment type="caution">
    <text evidence="7">The sequence shown here is derived from an EMBL/GenBank/DDBJ whole genome shotgun (WGS) entry which is preliminary data.</text>
</comment>
<evidence type="ECO:0000256" key="2">
    <source>
        <dbReference type="ARBA" id="ARBA00007581"/>
    </source>
</evidence>
<protein>
    <submittedName>
        <fullName evidence="7">4,5-DOPA dioxygenase extradiol</fullName>
        <ecNumber evidence="7">1.13.11.29</ecNumber>
    </submittedName>
</protein>
<proteinExistence type="inferred from homology"/>
<dbReference type="SUPFAM" id="SSF53213">
    <property type="entry name" value="LigB-like"/>
    <property type="match status" value="1"/>
</dbReference>
<gene>
    <name evidence="7" type="primary">ygiD</name>
    <name evidence="7" type="ORF">FYJ35_02670</name>
</gene>
<dbReference type="EC" id="1.13.11.29" evidence="7"/>
<dbReference type="Pfam" id="PF02900">
    <property type="entry name" value="LigB"/>
    <property type="match status" value="1"/>
</dbReference>
<dbReference type="NCBIfam" id="NF007914">
    <property type="entry name" value="PRK10628.1"/>
    <property type="match status" value="1"/>
</dbReference>
<dbReference type="InterPro" id="IPR004183">
    <property type="entry name" value="Xdiol_dOase_suB"/>
</dbReference>
<dbReference type="CDD" id="cd07363">
    <property type="entry name" value="45_DOPA_Dioxygenase"/>
    <property type="match status" value="1"/>
</dbReference>
<dbReference type="Gene3D" id="3.40.830.10">
    <property type="entry name" value="LigB-like"/>
    <property type="match status" value="1"/>
</dbReference>
<dbReference type="EMBL" id="VULZ01000002">
    <property type="protein sequence ID" value="MSS13954.1"/>
    <property type="molecule type" value="Genomic_DNA"/>
</dbReference>
<keyword evidence="3" id="KW-0479">Metal-binding</keyword>
<comment type="similarity">
    <text evidence="2">Belongs to the DODA-type extradiol aromatic ring-opening dioxygenase family.</text>
</comment>
<dbReference type="Proteomes" id="UP000481852">
    <property type="component" value="Unassembled WGS sequence"/>
</dbReference>
<dbReference type="RefSeq" id="WP_154522767.1">
    <property type="nucleotide sequence ID" value="NZ_JAXFDQ010000002.1"/>
</dbReference>
<dbReference type="GO" id="GO:0008270">
    <property type="term" value="F:zinc ion binding"/>
    <property type="evidence" value="ECO:0007669"/>
    <property type="project" value="InterPro"/>
</dbReference>
<sequence>MSTRMPVVFSGHGSPMIAIENNEITEGMASVGRYITEHYGKPKAILSISAHWYTDGTYVQSAPIPRQVYDMYGFPAELYAVKYPVHGDEELTAKVQNLLGDQVSVNDSWGIDHGTWTVLVHMFPKADIPVVQLSVNGRLSAAQSYAIGKKLTALRDKGYLIFGSGNVVHNLMRVEWDNDGGTPMTLRFNKEITDAVLSAKKDIVIHYDQLQDASYAVPTPDHFLPLLYCLGATEGDQVKVFNNICNLGSMAMTGYLFETNANA</sequence>
<keyword evidence="5 7" id="KW-0560">Oxidoreductase</keyword>
<dbReference type="GO" id="GO:0050297">
    <property type="term" value="F:stizolobate synthase activity"/>
    <property type="evidence" value="ECO:0007669"/>
    <property type="project" value="UniProtKB-EC"/>
</dbReference>
<evidence type="ECO:0000256" key="1">
    <source>
        <dbReference type="ARBA" id="ARBA00001947"/>
    </source>
</evidence>
<reference evidence="7 8" key="1">
    <citation type="submission" date="2019-08" db="EMBL/GenBank/DDBJ databases">
        <title>In-depth cultivation of the pig gut microbiome towards novel bacterial diversity and tailored functional studies.</title>
        <authorList>
            <person name="Wylensek D."/>
            <person name="Hitch T.C.A."/>
            <person name="Clavel T."/>
        </authorList>
    </citation>
    <scope>NUCLEOTIDE SEQUENCE [LARGE SCALE GENOMIC DNA]</scope>
    <source>
        <strain evidence="7 8">Oil+RF-744-WCA-WT-11</strain>
    </source>
</reference>
<evidence type="ECO:0000256" key="4">
    <source>
        <dbReference type="ARBA" id="ARBA00022833"/>
    </source>
</evidence>
<evidence type="ECO:0000313" key="8">
    <source>
        <dbReference type="Proteomes" id="UP000481852"/>
    </source>
</evidence>
<evidence type="ECO:0000313" key="7">
    <source>
        <dbReference type="EMBL" id="MSS13954.1"/>
    </source>
</evidence>
<evidence type="ECO:0000256" key="5">
    <source>
        <dbReference type="ARBA" id="ARBA00023002"/>
    </source>
</evidence>
<dbReference type="AlphaFoldDB" id="A0A6L5X511"/>
<dbReference type="PANTHER" id="PTHR30096">
    <property type="entry name" value="4,5-DOPA DIOXYGENASE EXTRADIOL-LIKE PROTEIN"/>
    <property type="match status" value="1"/>
</dbReference>
<dbReference type="PIRSF" id="PIRSF006157">
    <property type="entry name" value="Doxgns_DODA"/>
    <property type="match status" value="1"/>
</dbReference>
<dbReference type="InterPro" id="IPR014436">
    <property type="entry name" value="Extradiol_dOase_DODA"/>
</dbReference>
<evidence type="ECO:0000256" key="3">
    <source>
        <dbReference type="ARBA" id="ARBA00022723"/>
    </source>
</evidence>
<evidence type="ECO:0000259" key="6">
    <source>
        <dbReference type="Pfam" id="PF02900"/>
    </source>
</evidence>
<organism evidence="7 8">
    <name type="scientific">Porcincola intestinalis</name>
    <dbReference type="NCBI Taxonomy" id="2606632"/>
    <lineage>
        <taxon>Bacteria</taxon>
        <taxon>Bacillati</taxon>
        <taxon>Bacillota</taxon>
        <taxon>Clostridia</taxon>
        <taxon>Lachnospirales</taxon>
        <taxon>Lachnospiraceae</taxon>
        <taxon>Porcincola</taxon>
    </lineage>
</organism>
<dbReference type="GO" id="GO:0008198">
    <property type="term" value="F:ferrous iron binding"/>
    <property type="evidence" value="ECO:0007669"/>
    <property type="project" value="InterPro"/>
</dbReference>
<keyword evidence="7" id="KW-0223">Dioxygenase</keyword>
<keyword evidence="4" id="KW-0862">Zinc</keyword>